<reference evidence="3" key="1">
    <citation type="submission" date="2022-02" db="EMBL/GenBank/DDBJ databases">
        <authorList>
            <person name="Henning P.M."/>
            <person name="McCubbin A.G."/>
            <person name="Shore J.S."/>
        </authorList>
    </citation>
    <scope>NUCLEOTIDE SEQUENCE</scope>
    <source>
        <strain evidence="3">F60SS</strain>
        <tissue evidence="3">Leaves</tissue>
    </source>
</reference>
<feature type="domain" description="DUF4283" evidence="2">
    <location>
        <begin position="134"/>
        <end position="213"/>
    </location>
</feature>
<accession>A0A9Q0GH53</accession>
<dbReference type="OrthoDB" id="1751344at2759"/>
<dbReference type="Pfam" id="PF14111">
    <property type="entry name" value="DUF4283"/>
    <property type="match status" value="1"/>
</dbReference>
<name>A0A9Q0GH53_9ROSI</name>
<dbReference type="InterPro" id="IPR025558">
    <property type="entry name" value="DUF4283"/>
</dbReference>
<comment type="caution">
    <text evidence="3">The sequence shown here is derived from an EMBL/GenBank/DDBJ whole genome shotgun (WGS) entry which is preliminary data.</text>
</comment>
<keyword evidence="4" id="KW-1185">Reference proteome</keyword>
<sequence length="451" mass="48221">MAVGESSVSLLDLTGAACDKSALVLDFGSIDLLASKFRASKGKNIAAIAIAPRASDLGATSSAQPLPMDSILSMPQSNPVVLPGPELVSVQSSSWASTVKVGAARQTLDFFPSVFEAGTSVLQFPPAVVDTGRKKFSLCLVGQFLGSAPNFGFIHSIANKLWGRDGPISIAAYKAGMFLFQFPIEASLSRALNGGPWHVNGIPLILRVWDSNIQKLDTTSSILPVWVQFNDVPLELSTREGLSYIASAVGKPLHMDHDCPKVLKTDRINVCIAVDFAKPLLPKLLVNLDGEIRTISISYSWKPQHCASCGQWGHYQLACPTKQHRAQWSPKAPSISLPATESTVSMPANNVVPVSVTFDSPKSNSGLPQNPVAVSSEPVISPTKPLPSPSTKSVSVGRAVMVQAVSFSLLIVNQRRTGHVDGSISGHPFRKSFFSLRSFTLESSRMPKPLI</sequence>
<feature type="region of interest" description="Disordered" evidence="1">
    <location>
        <begin position="362"/>
        <end position="393"/>
    </location>
</feature>
<proteinExistence type="predicted"/>
<organism evidence="3 4">
    <name type="scientific">Turnera subulata</name>
    <dbReference type="NCBI Taxonomy" id="218843"/>
    <lineage>
        <taxon>Eukaryota</taxon>
        <taxon>Viridiplantae</taxon>
        <taxon>Streptophyta</taxon>
        <taxon>Embryophyta</taxon>
        <taxon>Tracheophyta</taxon>
        <taxon>Spermatophyta</taxon>
        <taxon>Magnoliopsida</taxon>
        <taxon>eudicotyledons</taxon>
        <taxon>Gunneridae</taxon>
        <taxon>Pentapetalae</taxon>
        <taxon>rosids</taxon>
        <taxon>fabids</taxon>
        <taxon>Malpighiales</taxon>
        <taxon>Passifloraceae</taxon>
        <taxon>Turnera</taxon>
    </lineage>
</organism>
<evidence type="ECO:0000313" key="4">
    <source>
        <dbReference type="Proteomes" id="UP001141552"/>
    </source>
</evidence>
<dbReference type="GO" id="GO:0008270">
    <property type="term" value="F:zinc ion binding"/>
    <property type="evidence" value="ECO:0007669"/>
    <property type="project" value="InterPro"/>
</dbReference>
<evidence type="ECO:0000256" key="1">
    <source>
        <dbReference type="SAM" id="MobiDB-lite"/>
    </source>
</evidence>
<dbReference type="GO" id="GO:0003676">
    <property type="term" value="F:nucleic acid binding"/>
    <property type="evidence" value="ECO:0007669"/>
    <property type="project" value="InterPro"/>
</dbReference>
<dbReference type="PANTHER" id="PTHR31286:SF165">
    <property type="entry name" value="DUF4283 DOMAIN-CONTAINING PROTEIN"/>
    <property type="match status" value="1"/>
</dbReference>
<dbReference type="PANTHER" id="PTHR31286">
    <property type="entry name" value="GLYCINE-RICH CELL WALL STRUCTURAL PROTEIN 1.8-LIKE"/>
    <property type="match status" value="1"/>
</dbReference>
<dbReference type="InterPro" id="IPR036875">
    <property type="entry name" value="Znf_CCHC_sf"/>
</dbReference>
<dbReference type="SUPFAM" id="SSF57756">
    <property type="entry name" value="Retrovirus zinc finger-like domains"/>
    <property type="match status" value="1"/>
</dbReference>
<dbReference type="EMBL" id="JAKUCV010000520">
    <property type="protein sequence ID" value="KAJ4849686.1"/>
    <property type="molecule type" value="Genomic_DNA"/>
</dbReference>
<dbReference type="Proteomes" id="UP001141552">
    <property type="component" value="Unassembled WGS sequence"/>
</dbReference>
<dbReference type="AlphaFoldDB" id="A0A9Q0GH53"/>
<evidence type="ECO:0000313" key="3">
    <source>
        <dbReference type="EMBL" id="KAJ4849686.1"/>
    </source>
</evidence>
<reference evidence="3" key="2">
    <citation type="journal article" date="2023" name="Plants (Basel)">
        <title>Annotation of the Turnera subulata (Passifloraceae) Draft Genome Reveals the S-Locus Evolved after the Divergence of Turneroideae from Passifloroideae in a Stepwise Manner.</title>
        <authorList>
            <person name="Henning P.M."/>
            <person name="Roalson E.H."/>
            <person name="Mir W."/>
            <person name="McCubbin A.G."/>
            <person name="Shore J.S."/>
        </authorList>
    </citation>
    <scope>NUCLEOTIDE SEQUENCE</scope>
    <source>
        <strain evidence="3">F60SS</strain>
    </source>
</reference>
<dbReference type="InterPro" id="IPR040256">
    <property type="entry name" value="At4g02000-like"/>
</dbReference>
<protein>
    <recommendedName>
        <fullName evidence="2">DUF4283 domain-containing protein</fullName>
    </recommendedName>
</protein>
<gene>
    <name evidence="3" type="ORF">Tsubulata_037957</name>
</gene>
<evidence type="ECO:0000259" key="2">
    <source>
        <dbReference type="Pfam" id="PF14111"/>
    </source>
</evidence>
<dbReference type="Gene3D" id="4.10.60.10">
    <property type="entry name" value="Zinc finger, CCHC-type"/>
    <property type="match status" value="1"/>
</dbReference>